<comment type="caution">
    <text evidence="1">The sequence shown here is derived from an EMBL/GenBank/DDBJ whole genome shotgun (WGS) entry which is preliminary data.</text>
</comment>
<dbReference type="AlphaFoldDB" id="A0A0F9AK22"/>
<protein>
    <submittedName>
        <fullName evidence="1">Uncharacterized protein</fullName>
    </submittedName>
</protein>
<organism evidence="1">
    <name type="scientific">marine sediment metagenome</name>
    <dbReference type="NCBI Taxonomy" id="412755"/>
    <lineage>
        <taxon>unclassified sequences</taxon>
        <taxon>metagenomes</taxon>
        <taxon>ecological metagenomes</taxon>
    </lineage>
</organism>
<dbReference type="EMBL" id="LAZR01042368">
    <property type="protein sequence ID" value="KKL09690.1"/>
    <property type="molecule type" value="Genomic_DNA"/>
</dbReference>
<accession>A0A0F9AK22</accession>
<proteinExistence type="predicted"/>
<evidence type="ECO:0000313" key="1">
    <source>
        <dbReference type="EMBL" id="KKL09690.1"/>
    </source>
</evidence>
<name>A0A0F9AK22_9ZZZZ</name>
<sequence>MKKLAFLLLLTVGCSISPFRQQSVDIAGSLRDQSVALMAKAVEPFDDHSDSVAALQTRLYVQLEAESARADNGESIKQWGLLADPGGALLGGFLTRWEAKGTLGQLFVNSKRTQVVAAFHIIIETERAKR</sequence>
<gene>
    <name evidence="1" type="ORF">LCGC14_2563310</name>
</gene>
<reference evidence="1" key="1">
    <citation type="journal article" date="2015" name="Nature">
        <title>Complex archaea that bridge the gap between prokaryotes and eukaryotes.</title>
        <authorList>
            <person name="Spang A."/>
            <person name="Saw J.H."/>
            <person name="Jorgensen S.L."/>
            <person name="Zaremba-Niedzwiedzka K."/>
            <person name="Martijn J."/>
            <person name="Lind A.E."/>
            <person name="van Eijk R."/>
            <person name="Schleper C."/>
            <person name="Guy L."/>
            <person name="Ettema T.J."/>
        </authorList>
    </citation>
    <scope>NUCLEOTIDE SEQUENCE</scope>
</reference>